<dbReference type="InterPro" id="IPR023198">
    <property type="entry name" value="PGP-like_dom2"/>
</dbReference>
<protein>
    <submittedName>
        <fullName evidence="1">Beta-phosphoglucomutase, HAD superfamily</fullName>
    </submittedName>
</protein>
<proteinExistence type="predicted"/>
<dbReference type="RefSeq" id="WP_074731864.1">
    <property type="nucleotide sequence ID" value="NZ_CACWHD010000020.1"/>
</dbReference>
<dbReference type="PANTHER" id="PTHR18901">
    <property type="entry name" value="2-DEOXYGLUCOSE-6-PHOSPHATE PHOSPHATASE 2"/>
    <property type="match status" value="1"/>
</dbReference>
<dbReference type="Gene3D" id="1.10.150.240">
    <property type="entry name" value="Putative phosphatase, domain 2"/>
    <property type="match status" value="1"/>
</dbReference>
<dbReference type="InterPro" id="IPR036412">
    <property type="entry name" value="HAD-like_sf"/>
</dbReference>
<organism evidence="1 2">
    <name type="scientific">Sharpea azabuensis</name>
    <dbReference type="NCBI Taxonomy" id="322505"/>
    <lineage>
        <taxon>Bacteria</taxon>
        <taxon>Bacillati</taxon>
        <taxon>Bacillota</taxon>
        <taxon>Erysipelotrichia</taxon>
        <taxon>Erysipelotrichales</taxon>
        <taxon>Coprobacillaceae</taxon>
        <taxon>Sharpea</taxon>
    </lineage>
</organism>
<evidence type="ECO:0000313" key="1">
    <source>
        <dbReference type="EMBL" id="SEI71107.1"/>
    </source>
</evidence>
<dbReference type="EMBL" id="FNYK01000018">
    <property type="protein sequence ID" value="SEI71107.1"/>
    <property type="molecule type" value="Genomic_DNA"/>
</dbReference>
<name>A0A1H6T1Y4_9FIRM</name>
<sequence length="216" mass="24768">MIKAVIMDIDGTLLDSMPIWEDLGKRYLASLGIQANVHLNTILFPMSFDEATHYLKEHYHLRQTEKVIKAGLINELEAFYLHQVQLKSGAKDFLELISQYHIPIIMATTGHLQLIKKALERLHVCHYFQKAYACASKRTADIYLNIAHDLHLNNQDILVVEDTYIAIRSAKNASFLVAHIYDEASWKDNNAIKAIVDFDAINFYELINQLKEGNIL</sequence>
<dbReference type="InterPro" id="IPR023214">
    <property type="entry name" value="HAD_sf"/>
</dbReference>
<dbReference type="STRING" id="322505.SAMN04487836_104104"/>
<dbReference type="PANTHER" id="PTHR18901:SF38">
    <property type="entry name" value="PSEUDOURIDINE-5'-PHOSPHATASE"/>
    <property type="match status" value="1"/>
</dbReference>
<dbReference type="Pfam" id="PF13419">
    <property type="entry name" value="HAD_2"/>
    <property type="match status" value="1"/>
</dbReference>
<accession>A0A1H6T1Y4</accession>
<dbReference type="SFLD" id="SFLDG01129">
    <property type="entry name" value="C1.5:_HAD__Beta-PGM__Phosphata"/>
    <property type="match status" value="1"/>
</dbReference>
<dbReference type="SUPFAM" id="SSF56784">
    <property type="entry name" value="HAD-like"/>
    <property type="match status" value="1"/>
</dbReference>
<dbReference type="GO" id="GO:0016791">
    <property type="term" value="F:phosphatase activity"/>
    <property type="evidence" value="ECO:0007669"/>
    <property type="project" value="TreeGrafter"/>
</dbReference>
<dbReference type="eggNOG" id="COG0637">
    <property type="taxonomic scope" value="Bacteria"/>
</dbReference>
<dbReference type="SFLD" id="SFLDS00003">
    <property type="entry name" value="Haloacid_Dehalogenase"/>
    <property type="match status" value="1"/>
</dbReference>
<evidence type="ECO:0000313" key="2">
    <source>
        <dbReference type="Proteomes" id="UP000183028"/>
    </source>
</evidence>
<gene>
    <name evidence="1" type="ORF">SAMN04487834_101828</name>
</gene>
<dbReference type="InterPro" id="IPR041492">
    <property type="entry name" value="HAD_2"/>
</dbReference>
<reference evidence="2" key="1">
    <citation type="submission" date="2016-10" db="EMBL/GenBank/DDBJ databases">
        <authorList>
            <person name="Varghese N."/>
        </authorList>
    </citation>
    <scope>NUCLEOTIDE SEQUENCE [LARGE SCALE GENOMIC DNA]</scope>
    <source>
        <strain evidence="2">DSM 20406</strain>
    </source>
</reference>
<dbReference type="AlphaFoldDB" id="A0A1H6T1Y4"/>
<dbReference type="Gene3D" id="3.40.50.1000">
    <property type="entry name" value="HAD superfamily/HAD-like"/>
    <property type="match status" value="1"/>
</dbReference>
<dbReference type="Proteomes" id="UP000183028">
    <property type="component" value="Unassembled WGS sequence"/>
</dbReference>
<keyword evidence="2" id="KW-1185">Reference proteome</keyword>
<dbReference type="CDD" id="cd07505">
    <property type="entry name" value="HAD_BPGM-like"/>
    <property type="match status" value="1"/>
</dbReference>